<keyword evidence="2" id="KW-1185">Reference proteome</keyword>
<organism evidence="1 2">
    <name type="scientific">Crossiella cryophila</name>
    <dbReference type="NCBI Taxonomy" id="43355"/>
    <lineage>
        <taxon>Bacteria</taxon>
        <taxon>Bacillati</taxon>
        <taxon>Actinomycetota</taxon>
        <taxon>Actinomycetes</taxon>
        <taxon>Pseudonocardiales</taxon>
        <taxon>Pseudonocardiaceae</taxon>
        <taxon>Crossiella</taxon>
    </lineage>
</organism>
<protein>
    <submittedName>
        <fullName evidence="1">Uncharacterized protein</fullName>
    </submittedName>
</protein>
<dbReference type="EMBL" id="JACHMH010000001">
    <property type="protein sequence ID" value="MBB4677803.1"/>
    <property type="molecule type" value="Genomic_DNA"/>
</dbReference>
<dbReference type="AlphaFoldDB" id="A0A7W7CB07"/>
<evidence type="ECO:0000313" key="1">
    <source>
        <dbReference type="EMBL" id="MBB4677803.1"/>
    </source>
</evidence>
<reference evidence="1 2" key="1">
    <citation type="submission" date="2020-08" db="EMBL/GenBank/DDBJ databases">
        <title>Sequencing the genomes of 1000 actinobacteria strains.</title>
        <authorList>
            <person name="Klenk H.-P."/>
        </authorList>
    </citation>
    <scope>NUCLEOTIDE SEQUENCE [LARGE SCALE GENOMIC DNA]</scope>
    <source>
        <strain evidence="1 2">DSM 44230</strain>
    </source>
</reference>
<sequence length="65" mass="7071">MMRKFKQLLRSLTEQPLGYRGDRPQGLGLALAMAEAKKNPTAGVENYLRGQAGTRHGQGQEVASS</sequence>
<name>A0A7W7CB07_9PSEU</name>
<accession>A0A7W7CB07</accession>
<evidence type="ECO:0000313" key="2">
    <source>
        <dbReference type="Proteomes" id="UP000533598"/>
    </source>
</evidence>
<proteinExistence type="predicted"/>
<dbReference type="RefSeq" id="WP_185003705.1">
    <property type="nucleotide sequence ID" value="NZ_BAAAUI010000002.1"/>
</dbReference>
<comment type="caution">
    <text evidence="1">The sequence shown here is derived from an EMBL/GenBank/DDBJ whole genome shotgun (WGS) entry which is preliminary data.</text>
</comment>
<dbReference type="Proteomes" id="UP000533598">
    <property type="component" value="Unassembled WGS sequence"/>
</dbReference>
<gene>
    <name evidence="1" type="ORF">HNR67_003921</name>
</gene>